<proteinExistence type="predicted"/>
<dbReference type="RefSeq" id="WP_093043772.1">
    <property type="nucleotide sequence ID" value="NZ_FNQR01000004.1"/>
</dbReference>
<keyword evidence="2" id="KW-1185">Reference proteome</keyword>
<reference evidence="1 2" key="1">
    <citation type="submission" date="2016-10" db="EMBL/GenBank/DDBJ databases">
        <authorList>
            <person name="de Groot N.N."/>
        </authorList>
    </citation>
    <scope>NUCLEOTIDE SEQUENCE [LARGE SCALE GENOMIC DNA]</scope>
    <source>
        <strain evidence="1 2">CCM7597</strain>
    </source>
</reference>
<accession>A0A1H4AS67</accession>
<protein>
    <submittedName>
        <fullName evidence="1">Uncharacterized protein</fullName>
    </submittedName>
</protein>
<evidence type="ECO:0000313" key="1">
    <source>
        <dbReference type="EMBL" id="SEA38740.1"/>
    </source>
</evidence>
<evidence type="ECO:0000313" key="2">
    <source>
        <dbReference type="Proteomes" id="UP000198584"/>
    </source>
</evidence>
<gene>
    <name evidence="1" type="ORF">SAMN05421743_104187</name>
</gene>
<dbReference type="STRING" id="571932.SAMN05421743_104187"/>
<dbReference type="Proteomes" id="UP000198584">
    <property type="component" value="Unassembled WGS sequence"/>
</dbReference>
<dbReference type="EMBL" id="FNQR01000004">
    <property type="protein sequence ID" value="SEA38740.1"/>
    <property type="molecule type" value="Genomic_DNA"/>
</dbReference>
<sequence length="95" mass="11286">MQQHKRDICKLKEIYFDQRPIAFQQACIERFDYEWVIEIVNPDPSPSNDEDTPITTISFVQENGTHFENVDIESYELSSEETENVYLFNMFPDES</sequence>
<dbReference type="OrthoDB" id="2973151at2"/>
<organism evidence="1 2">
    <name type="scientific">Thalassobacillus cyri</name>
    <dbReference type="NCBI Taxonomy" id="571932"/>
    <lineage>
        <taxon>Bacteria</taxon>
        <taxon>Bacillati</taxon>
        <taxon>Bacillota</taxon>
        <taxon>Bacilli</taxon>
        <taxon>Bacillales</taxon>
        <taxon>Bacillaceae</taxon>
        <taxon>Thalassobacillus</taxon>
    </lineage>
</organism>
<name>A0A1H4AS67_9BACI</name>
<dbReference type="AlphaFoldDB" id="A0A1H4AS67"/>